<evidence type="ECO:0000313" key="4">
    <source>
        <dbReference type="Proteomes" id="UP000033647"/>
    </source>
</evidence>
<accession>A0A0F4GAT0</accession>
<dbReference type="PANTHER" id="PTHR45648:SF22">
    <property type="entry name" value="GDSL LIPASE_ACYLHYDROLASE FAMILY PROTEIN (AFU_ORTHOLOGUE AFUA_4G14700)"/>
    <property type="match status" value="1"/>
</dbReference>
<dbReference type="Proteomes" id="UP000033647">
    <property type="component" value="Unassembled WGS sequence"/>
</dbReference>
<dbReference type="InterPro" id="IPR001087">
    <property type="entry name" value="GDSL"/>
</dbReference>
<dbReference type="SUPFAM" id="SSF52266">
    <property type="entry name" value="SGNH hydrolase"/>
    <property type="match status" value="1"/>
</dbReference>
<dbReference type="PANTHER" id="PTHR45648">
    <property type="entry name" value="GDSL LIPASE/ACYLHYDROLASE FAMILY PROTEIN (AFU_ORTHOLOGUE AFUA_4G14700)"/>
    <property type="match status" value="1"/>
</dbReference>
<gene>
    <name evidence="3" type="ORF">TI39_contig4335g00006</name>
</gene>
<dbReference type="EMBL" id="LAFY01004294">
    <property type="protein sequence ID" value="KJX93325.1"/>
    <property type="molecule type" value="Genomic_DNA"/>
</dbReference>
<feature type="signal peptide" evidence="2">
    <location>
        <begin position="1"/>
        <end position="19"/>
    </location>
</feature>
<feature type="chain" id="PRO_5002468295" evidence="2">
    <location>
        <begin position="20"/>
        <end position="314"/>
    </location>
</feature>
<protein>
    <submittedName>
        <fullName evidence="3">Cellulose-binding gdsl lipase acylhydrolase like protein</fullName>
    </submittedName>
</protein>
<dbReference type="Pfam" id="PF00657">
    <property type="entry name" value="Lipase_GDSL"/>
    <property type="match status" value="1"/>
</dbReference>
<dbReference type="STRING" id="1047168.A0A0F4GAT0"/>
<dbReference type="InterPro" id="IPR036514">
    <property type="entry name" value="SGNH_hydro_sf"/>
</dbReference>
<comment type="caution">
    <text evidence="3">The sequence shown here is derived from an EMBL/GenBank/DDBJ whole genome shotgun (WGS) entry which is preliminary data.</text>
</comment>
<dbReference type="InterPro" id="IPR051058">
    <property type="entry name" value="GDSL_Est/Lipase"/>
</dbReference>
<evidence type="ECO:0000256" key="2">
    <source>
        <dbReference type="SAM" id="SignalP"/>
    </source>
</evidence>
<dbReference type="CDD" id="cd01846">
    <property type="entry name" value="fatty_acyltransferase_like"/>
    <property type="match status" value="1"/>
</dbReference>
<dbReference type="AlphaFoldDB" id="A0A0F4GAT0"/>
<organism evidence="3 4">
    <name type="scientific">Zymoseptoria brevis</name>
    <dbReference type="NCBI Taxonomy" id="1047168"/>
    <lineage>
        <taxon>Eukaryota</taxon>
        <taxon>Fungi</taxon>
        <taxon>Dikarya</taxon>
        <taxon>Ascomycota</taxon>
        <taxon>Pezizomycotina</taxon>
        <taxon>Dothideomycetes</taxon>
        <taxon>Dothideomycetidae</taxon>
        <taxon>Mycosphaerellales</taxon>
        <taxon>Mycosphaerellaceae</taxon>
        <taxon>Zymoseptoria</taxon>
    </lineage>
</organism>
<evidence type="ECO:0000313" key="3">
    <source>
        <dbReference type="EMBL" id="KJX93325.1"/>
    </source>
</evidence>
<dbReference type="GO" id="GO:0016788">
    <property type="term" value="F:hydrolase activity, acting on ester bonds"/>
    <property type="evidence" value="ECO:0007669"/>
    <property type="project" value="InterPro"/>
</dbReference>
<keyword evidence="2" id="KW-0732">Signal</keyword>
<keyword evidence="1 3" id="KW-0378">Hydrolase</keyword>
<reference evidence="3 4" key="1">
    <citation type="submission" date="2015-03" db="EMBL/GenBank/DDBJ databases">
        <title>RNA-seq based gene annotation and comparative genomics of four Zymoseptoria species reveal species-specific pathogenicity related genes and transposable element activity.</title>
        <authorList>
            <person name="Grandaubert J."/>
            <person name="Bhattacharyya A."/>
            <person name="Stukenbrock E.H."/>
        </authorList>
    </citation>
    <scope>NUCLEOTIDE SEQUENCE [LARGE SCALE GENOMIC DNA]</scope>
    <source>
        <strain evidence="3 4">Zb18110</strain>
    </source>
</reference>
<evidence type="ECO:0000256" key="1">
    <source>
        <dbReference type="ARBA" id="ARBA00022801"/>
    </source>
</evidence>
<keyword evidence="4" id="KW-1185">Reference proteome</keyword>
<name>A0A0F4GAT0_9PEZI</name>
<dbReference type="OrthoDB" id="1600564at2759"/>
<proteinExistence type="predicted"/>
<sequence>MSLILAAVGILSGLGVTSACRTIHSMFIFGDSYSATGFQADSPFPTLSQPFGYPSVGVRPGDYYADGSSLSLSTASSGPVWLQYLAMHYNTTPTLTYNFAVGGASIPGSFTEEVEQMYMPRFSALFSRSRAGVPASSGGITWSADSSLFSIWIGINDINWCGPIFFPSPSKTMKSCLPARFNHLTAALEKLYRTGARRFLFINVPPLDRTPFVAERGPEIAEAYRSGVELFNGAFLPSWVSGFKTDHPDITTLTFDFHKLMNGILDRPHEWGFTDATCVRGHGDHKCVWADPLHPTHEVHRHLAEQLKAAGVGM</sequence>
<dbReference type="Gene3D" id="3.40.50.1110">
    <property type="entry name" value="SGNH hydrolase"/>
    <property type="match status" value="1"/>
</dbReference>